<evidence type="ECO:0000256" key="4">
    <source>
        <dbReference type="ARBA" id="ARBA00022989"/>
    </source>
</evidence>
<name>A0ABT9P6T8_9ACTN</name>
<dbReference type="EC" id="2.3.2.3" evidence="8"/>
<dbReference type="Pfam" id="PF09924">
    <property type="entry name" value="LPG_synthase_C"/>
    <property type="match status" value="1"/>
</dbReference>
<sequence length="867" mass="93352">MTVQGEQETTDHVERRTGVRGRWIAQLAVLGAAVAAVVVLQQRLSGYPWHSLNDDLAAIGAGPVLLAVLATAASYSIMVVYDAMALSYVEHAMPPRRYAAASFVATAFGNTLGASAIVGAALRARLYSAWGLPAFAITRVAAFNLITLSLGSSVLMAVGLGWAPPLVLDWLPFGRPVAQLLAGVLAVGVLAYLAWCGRGKEPVTVRSWRVDRPTRTMALTQLVVSVVEWLTMAAVLYVLLPDGHGLGFVPFAVLFVLATTLGLLSNVPGGLGVVEAVLVLALADSTPSTGLVTALVAYRLIYYLLPLGLAAVVLAVLEARRDPDRTNTLVRVADILTPSVMALLLVVLGALMIITGQVPGASSSPLSAFVTSLGGVGVLVLARGLHRRLQGAWGLTIIALLVFAATHRTLLAVAAVVLTVLLVLARRVFRRTTSLLTDPRGWAWPLAVTGIATALVWWHNASLADRLGDRTVPATVTGEGSSFTRLVLAGAVIALIVVGIRLQRPSAGPLTASEEDLIRAVPVMAHSSHGNACLIWTGDKRILFSEKGNALLMFRVEGRSWVVMGDPVGEESEFDDLIWRFLDLVNSRAGRPVFYCVRDDLADLYRSHGLLLNKLGEEAMIPLADFTMTGSKRSKLRSECRASTKAGVSIEILEGEALRAVLPQLREVSDQWLAKHNTREKSFSLGAFDEEYVSRFPVAVARIEDDVVAFASLWASGARHEVKVDLMRRRLEAPRTVMTHLFVESMLWAQAEGYDTFNIGMAPLSGMRTDGTFWERAGHLLWTHGEHFYNFQGLRQFKERFGPEWETRYVASFGGPALPVVMLDVAVLVSGGFRGMVPHLHKIPSGIPKPSSKVLVGAAKADAEPPA</sequence>
<feature type="transmembrane region" description="Helical" evidence="6">
    <location>
        <begin position="56"/>
        <end position="78"/>
    </location>
</feature>
<evidence type="ECO:0000256" key="5">
    <source>
        <dbReference type="ARBA" id="ARBA00023136"/>
    </source>
</evidence>
<evidence type="ECO:0000256" key="6">
    <source>
        <dbReference type="SAM" id="Phobius"/>
    </source>
</evidence>
<feature type="transmembrane region" description="Helical" evidence="6">
    <location>
        <begin position="411"/>
        <end position="429"/>
    </location>
</feature>
<reference evidence="8 9" key="1">
    <citation type="submission" date="2023-07" db="EMBL/GenBank/DDBJ databases">
        <title>Sequencing the genomes of 1000 actinobacteria strains.</title>
        <authorList>
            <person name="Klenk H.-P."/>
        </authorList>
    </citation>
    <scope>NUCLEOTIDE SEQUENCE [LARGE SCALE GENOMIC DNA]</scope>
    <source>
        <strain evidence="8 9">DSM 44388</strain>
    </source>
</reference>
<dbReference type="PANTHER" id="PTHR34697">
    <property type="entry name" value="PHOSPHATIDYLGLYCEROL LYSYLTRANSFERASE"/>
    <property type="match status" value="1"/>
</dbReference>
<evidence type="ECO:0000313" key="9">
    <source>
        <dbReference type="Proteomes" id="UP001235712"/>
    </source>
</evidence>
<feature type="transmembrane region" description="Helical" evidence="6">
    <location>
        <begin position="366"/>
        <end position="382"/>
    </location>
</feature>
<comment type="caution">
    <text evidence="8">The sequence shown here is derived from an EMBL/GenBank/DDBJ whole genome shotgun (WGS) entry which is preliminary data.</text>
</comment>
<evidence type="ECO:0000256" key="3">
    <source>
        <dbReference type="ARBA" id="ARBA00022692"/>
    </source>
</evidence>
<feature type="domain" description="Phosphatidylglycerol lysyltransferase C-terminal" evidence="7">
    <location>
        <begin position="526"/>
        <end position="811"/>
    </location>
</feature>
<gene>
    <name evidence="8" type="ORF">J2S57_004157</name>
</gene>
<feature type="transmembrane region" description="Helical" evidence="6">
    <location>
        <begin position="23"/>
        <end position="44"/>
    </location>
</feature>
<feature type="transmembrane region" description="Helical" evidence="6">
    <location>
        <begin position="329"/>
        <end position="354"/>
    </location>
</feature>
<evidence type="ECO:0000259" key="7">
    <source>
        <dbReference type="Pfam" id="PF09924"/>
    </source>
</evidence>
<evidence type="ECO:0000256" key="2">
    <source>
        <dbReference type="ARBA" id="ARBA00022475"/>
    </source>
</evidence>
<accession>A0ABT9P6T8</accession>
<feature type="transmembrane region" description="Helical" evidence="6">
    <location>
        <begin position="216"/>
        <end position="240"/>
    </location>
</feature>
<feature type="transmembrane region" description="Helical" evidence="6">
    <location>
        <begin position="276"/>
        <end position="294"/>
    </location>
</feature>
<proteinExistence type="predicted"/>
<dbReference type="EMBL" id="JAUSQZ010000001">
    <property type="protein sequence ID" value="MDP9828408.1"/>
    <property type="molecule type" value="Genomic_DNA"/>
</dbReference>
<protein>
    <submittedName>
        <fullName evidence="8">Phosphatidylglycerol lysyltransferase</fullName>
        <ecNumber evidence="8">2.3.2.3</ecNumber>
    </submittedName>
</protein>
<feature type="transmembrane region" description="Helical" evidence="6">
    <location>
        <begin position="142"/>
        <end position="164"/>
    </location>
</feature>
<dbReference type="PANTHER" id="PTHR34697:SF2">
    <property type="entry name" value="PHOSPHATIDYLGLYCEROL LYSYLTRANSFERASE"/>
    <property type="match status" value="1"/>
</dbReference>
<keyword evidence="4 6" id="KW-1133">Transmembrane helix</keyword>
<dbReference type="SUPFAM" id="SSF55729">
    <property type="entry name" value="Acyl-CoA N-acyltransferases (Nat)"/>
    <property type="match status" value="1"/>
</dbReference>
<keyword evidence="3 6" id="KW-0812">Transmembrane</keyword>
<evidence type="ECO:0000313" key="8">
    <source>
        <dbReference type="EMBL" id="MDP9828408.1"/>
    </source>
</evidence>
<dbReference type="InterPro" id="IPR051211">
    <property type="entry name" value="PG_lysyltransferase"/>
</dbReference>
<feature type="transmembrane region" description="Helical" evidence="6">
    <location>
        <begin position="176"/>
        <end position="195"/>
    </location>
</feature>
<keyword evidence="5 6" id="KW-0472">Membrane</keyword>
<keyword evidence="9" id="KW-1185">Reference proteome</keyword>
<feature type="transmembrane region" description="Helical" evidence="6">
    <location>
        <begin position="300"/>
        <end position="317"/>
    </location>
</feature>
<organism evidence="8 9">
    <name type="scientific">Kineosporia succinea</name>
    <dbReference type="NCBI Taxonomy" id="84632"/>
    <lineage>
        <taxon>Bacteria</taxon>
        <taxon>Bacillati</taxon>
        <taxon>Actinomycetota</taxon>
        <taxon>Actinomycetes</taxon>
        <taxon>Kineosporiales</taxon>
        <taxon>Kineosporiaceae</taxon>
        <taxon>Kineosporia</taxon>
    </lineage>
</organism>
<keyword evidence="8" id="KW-0012">Acyltransferase</keyword>
<feature type="transmembrane region" description="Helical" evidence="6">
    <location>
        <begin position="441"/>
        <end position="460"/>
    </location>
</feature>
<feature type="transmembrane region" description="Helical" evidence="6">
    <location>
        <begin position="389"/>
        <end position="405"/>
    </location>
</feature>
<dbReference type="InterPro" id="IPR024320">
    <property type="entry name" value="LPG_synthase_C"/>
</dbReference>
<keyword evidence="8" id="KW-0808">Transferase</keyword>
<comment type="subcellular location">
    <subcellularLocation>
        <location evidence="1">Cell membrane</location>
        <topology evidence="1">Multi-pass membrane protein</topology>
    </subcellularLocation>
</comment>
<dbReference type="GO" id="GO:0050071">
    <property type="term" value="F:phosphatidylglycerol lysyltransferase activity"/>
    <property type="evidence" value="ECO:0007669"/>
    <property type="project" value="UniProtKB-EC"/>
</dbReference>
<dbReference type="Gene3D" id="3.40.630.30">
    <property type="match status" value="1"/>
</dbReference>
<dbReference type="NCBIfam" id="NF033480">
    <property type="entry name" value="bifunc_MprF"/>
    <property type="match status" value="1"/>
</dbReference>
<evidence type="ECO:0000256" key="1">
    <source>
        <dbReference type="ARBA" id="ARBA00004651"/>
    </source>
</evidence>
<feature type="transmembrane region" description="Helical" evidence="6">
    <location>
        <begin position="246"/>
        <end position="264"/>
    </location>
</feature>
<dbReference type="Proteomes" id="UP001235712">
    <property type="component" value="Unassembled WGS sequence"/>
</dbReference>
<keyword evidence="2" id="KW-1003">Cell membrane</keyword>
<dbReference type="InterPro" id="IPR016181">
    <property type="entry name" value="Acyl_CoA_acyltransferase"/>
</dbReference>
<feature type="transmembrane region" description="Helical" evidence="6">
    <location>
        <begin position="98"/>
        <end position="122"/>
    </location>
</feature>
<dbReference type="RefSeq" id="WP_307245558.1">
    <property type="nucleotide sequence ID" value="NZ_JAUSQZ010000001.1"/>
</dbReference>